<accession>A0A418V8B7</accession>
<name>A0A418V8B7_9DEIO</name>
<dbReference type="Pfam" id="PF00557">
    <property type="entry name" value="Peptidase_M24"/>
    <property type="match status" value="1"/>
</dbReference>
<dbReference type="InterPro" id="IPR050659">
    <property type="entry name" value="Peptidase_M24B"/>
</dbReference>
<dbReference type="GO" id="GO:0004177">
    <property type="term" value="F:aminopeptidase activity"/>
    <property type="evidence" value="ECO:0007669"/>
    <property type="project" value="UniProtKB-KW"/>
</dbReference>
<organism evidence="2 3">
    <name type="scientific">Deinococcus cavernae</name>
    <dbReference type="NCBI Taxonomy" id="2320857"/>
    <lineage>
        <taxon>Bacteria</taxon>
        <taxon>Thermotogati</taxon>
        <taxon>Deinococcota</taxon>
        <taxon>Deinococci</taxon>
        <taxon>Deinococcales</taxon>
        <taxon>Deinococcaceae</taxon>
        <taxon>Deinococcus</taxon>
    </lineage>
</organism>
<keyword evidence="2" id="KW-0645">Protease</keyword>
<evidence type="ECO:0000313" key="2">
    <source>
        <dbReference type="EMBL" id="RJF72317.1"/>
    </source>
</evidence>
<dbReference type="OrthoDB" id="9765815at2"/>
<reference evidence="2 3" key="1">
    <citation type="submission" date="2018-09" db="EMBL/GenBank/DDBJ databases">
        <authorList>
            <person name="Zhu H."/>
        </authorList>
    </citation>
    <scope>NUCLEOTIDE SEQUENCE [LARGE SCALE GENOMIC DNA]</scope>
    <source>
        <strain evidence="2 3">K2S05-167</strain>
    </source>
</reference>
<dbReference type="Proteomes" id="UP000286287">
    <property type="component" value="Unassembled WGS sequence"/>
</dbReference>
<dbReference type="Gene3D" id="3.90.230.10">
    <property type="entry name" value="Creatinase/methionine aminopeptidase superfamily"/>
    <property type="match status" value="1"/>
</dbReference>
<dbReference type="RefSeq" id="WP_119764329.1">
    <property type="nucleotide sequence ID" value="NZ_QYUJ01000014.1"/>
</dbReference>
<dbReference type="AlphaFoldDB" id="A0A418V8B7"/>
<proteinExistence type="predicted"/>
<feature type="domain" description="Peptidase M24" evidence="1">
    <location>
        <begin position="154"/>
        <end position="372"/>
    </location>
</feature>
<keyword evidence="2" id="KW-0378">Hydrolase</keyword>
<evidence type="ECO:0000259" key="1">
    <source>
        <dbReference type="Pfam" id="PF00557"/>
    </source>
</evidence>
<keyword evidence="3" id="KW-1185">Reference proteome</keyword>
<dbReference type="PANTHER" id="PTHR46112:SF8">
    <property type="entry name" value="CYTOPLASMIC PEPTIDASE PEPQ-RELATED"/>
    <property type="match status" value="1"/>
</dbReference>
<gene>
    <name evidence="2" type="ORF">D3875_12930</name>
</gene>
<dbReference type="SUPFAM" id="SSF55920">
    <property type="entry name" value="Creatinase/aminopeptidase"/>
    <property type="match status" value="1"/>
</dbReference>
<protein>
    <submittedName>
        <fullName evidence="2">Aminopeptidase P family protein</fullName>
    </submittedName>
</protein>
<dbReference type="EMBL" id="QYUJ01000014">
    <property type="protein sequence ID" value="RJF72317.1"/>
    <property type="molecule type" value="Genomic_DNA"/>
</dbReference>
<comment type="caution">
    <text evidence="2">The sequence shown here is derived from an EMBL/GenBank/DDBJ whole genome shotgun (WGS) entry which is preliminary data.</text>
</comment>
<dbReference type="PANTHER" id="PTHR46112">
    <property type="entry name" value="AMINOPEPTIDASE"/>
    <property type="match status" value="1"/>
</dbReference>
<keyword evidence="2" id="KW-0031">Aminopeptidase</keyword>
<dbReference type="InterPro" id="IPR036005">
    <property type="entry name" value="Creatinase/aminopeptidase-like"/>
</dbReference>
<dbReference type="InterPro" id="IPR000994">
    <property type="entry name" value="Pept_M24"/>
</dbReference>
<sequence length="391" mass="43153">MLHSDRFHAEKRLQAQALLAPGELWVIAARESKERPEPALKLLADVNVTWDSLFLLSRDDAAAIVGRFDADAVPDGWRVRPYDADLVGVLNEELNTFQPQRVLVNISETDPLCDGLTVGLYRRLQGWFAPHDLHSAEHLLGQLRSVKTPAEQQALREAVDVAEAHLEALRHALRTGWTAPDVVKFMHEQCAAVEGEPSWGWNSCPNVHIGPQARPSHALSADTQPLAPGMLLHIDYGVRLPHGYCSDIQRTYYLPRHGEGIPSEVQQAFGACWQAIEEGANTLRPGVPGWQVDAAARAKLVSLGYPEYQHALGHGLGRATHDGGTLLGPRWPRYGAAVEGQVRVGEVYTLELGSFVEGYGFVGLEEDVVVQENGLTWLSQRQNEVRLLAPR</sequence>
<evidence type="ECO:0000313" key="3">
    <source>
        <dbReference type="Proteomes" id="UP000286287"/>
    </source>
</evidence>